<dbReference type="EMBL" id="HBFP01011932">
    <property type="protein sequence ID" value="CAD8824244.1"/>
    <property type="molecule type" value="Transcribed_RNA"/>
</dbReference>
<evidence type="ECO:0000313" key="2">
    <source>
        <dbReference type="EMBL" id="CAD8824245.1"/>
    </source>
</evidence>
<sequence length="109" mass="11516">MISSSEVLDSKTLGGQSTAVGISASIWTSIQAVLQPPSDEANTDDRFNSNLEVILIECEDGKVALAPILDNILCIVADRSVDIEILSNSTTHAANALSKQLVLAHEDPV</sequence>
<organism evidence="1">
    <name type="scientific">Timspurckia oligopyrenoides</name>
    <dbReference type="NCBI Taxonomy" id="708627"/>
    <lineage>
        <taxon>Eukaryota</taxon>
        <taxon>Rhodophyta</taxon>
        <taxon>Bangiophyceae</taxon>
        <taxon>Porphyridiales</taxon>
        <taxon>Porphyridiaceae</taxon>
        <taxon>Timspurckia</taxon>
    </lineage>
</organism>
<name>A0A6T6NS99_9RHOD</name>
<accession>A0A6T6NS99</accession>
<evidence type="ECO:0000313" key="1">
    <source>
        <dbReference type="EMBL" id="CAD8824244.1"/>
    </source>
</evidence>
<dbReference type="Gene3D" id="3.30.450.30">
    <property type="entry name" value="Dynein light chain 2a, cytoplasmic"/>
    <property type="match status" value="1"/>
</dbReference>
<protein>
    <submittedName>
        <fullName evidence="1">Uncharacterized protein</fullName>
    </submittedName>
</protein>
<dbReference type="SUPFAM" id="SSF103196">
    <property type="entry name" value="Roadblock/LC7 domain"/>
    <property type="match status" value="1"/>
</dbReference>
<proteinExistence type="predicted"/>
<dbReference type="EMBL" id="HBFP01011933">
    <property type="protein sequence ID" value="CAD8824245.1"/>
    <property type="molecule type" value="Transcribed_RNA"/>
</dbReference>
<gene>
    <name evidence="1" type="ORF">TOLI1172_LOCUS8643</name>
    <name evidence="2" type="ORF">TOLI1172_LOCUS8644</name>
</gene>
<dbReference type="AlphaFoldDB" id="A0A6T6NS99"/>
<reference evidence="1" key="1">
    <citation type="submission" date="2021-01" db="EMBL/GenBank/DDBJ databases">
        <authorList>
            <person name="Corre E."/>
            <person name="Pelletier E."/>
            <person name="Niang G."/>
            <person name="Scheremetjew M."/>
            <person name="Finn R."/>
            <person name="Kale V."/>
            <person name="Holt S."/>
            <person name="Cochrane G."/>
            <person name="Meng A."/>
            <person name="Brown T."/>
            <person name="Cohen L."/>
        </authorList>
    </citation>
    <scope>NUCLEOTIDE SEQUENCE</scope>
    <source>
        <strain evidence="1">CCMP3278</strain>
    </source>
</reference>